<comment type="caution">
    <text evidence="1">The sequence shown here is derived from an EMBL/GenBank/DDBJ whole genome shotgun (WGS) entry which is preliminary data.</text>
</comment>
<dbReference type="EMBL" id="JANIIC010000104">
    <property type="protein sequence ID" value="MCQ8836105.1"/>
    <property type="molecule type" value="Genomic_DNA"/>
</dbReference>
<dbReference type="Proteomes" id="UP001142400">
    <property type="component" value="Unassembled WGS sequence"/>
</dbReference>
<protein>
    <submittedName>
        <fullName evidence="1">Uncharacterized protein</fullName>
    </submittedName>
</protein>
<reference evidence="1" key="1">
    <citation type="submission" date="2022-06" db="EMBL/GenBank/DDBJ databases">
        <title>WGS of actinobacteria.</title>
        <authorList>
            <person name="Thawai C."/>
        </authorList>
    </citation>
    <scope>NUCLEOTIDE SEQUENCE</scope>
    <source>
        <strain evidence="1">DSM 42010</strain>
    </source>
</reference>
<name>A0A9X2M445_STRMQ</name>
<evidence type="ECO:0000313" key="1">
    <source>
        <dbReference type="EMBL" id="MCQ8836105.1"/>
    </source>
</evidence>
<organism evidence="1 2">
    <name type="scientific">Streptomyces malaysiensis subsp. samsunensis</name>
    <dbReference type="NCBI Taxonomy" id="459658"/>
    <lineage>
        <taxon>Bacteria</taxon>
        <taxon>Bacillati</taxon>
        <taxon>Actinomycetota</taxon>
        <taxon>Actinomycetes</taxon>
        <taxon>Kitasatosporales</taxon>
        <taxon>Streptomycetaceae</taxon>
        <taxon>Streptomyces</taxon>
        <taxon>Streptomyces violaceusniger group</taxon>
    </lineage>
</organism>
<evidence type="ECO:0000313" key="2">
    <source>
        <dbReference type="Proteomes" id="UP001142400"/>
    </source>
</evidence>
<proteinExistence type="predicted"/>
<gene>
    <name evidence="1" type="ORF">NQU54_45605</name>
</gene>
<sequence length="91" mass="10262">MKRCEWMFHTVNADGQMFGYNYPPTGMGPSITADEPCATVENAAELTNHEFTRALSSIVTEHCGDHYTPVFQGRGWTVELRSDYPLWTTTS</sequence>
<dbReference type="RefSeq" id="WP_257636179.1">
    <property type="nucleotide sequence ID" value="NZ_JANIIC010000104.1"/>
</dbReference>
<accession>A0A9X2M445</accession>
<keyword evidence="2" id="KW-1185">Reference proteome</keyword>
<dbReference type="AlphaFoldDB" id="A0A9X2M445"/>